<evidence type="ECO:0000259" key="21">
    <source>
        <dbReference type="PROSITE" id="PS51352"/>
    </source>
</evidence>
<evidence type="ECO:0000256" key="1">
    <source>
        <dbReference type="ARBA" id="ARBA00004429"/>
    </source>
</evidence>
<evidence type="ECO:0000256" key="4">
    <source>
        <dbReference type="ARBA" id="ARBA00013830"/>
    </source>
</evidence>
<protein>
    <recommendedName>
        <fullName evidence="4">Thiol:disulfide interchange protein DsbD</fullName>
        <ecNumber evidence="3">1.8.1.8</ecNumber>
    </recommendedName>
    <alternativeName>
        <fullName evidence="17">Protein-disulfide reductase</fullName>
    </alternativeName>
</protein>
<keyword evidence="10" id="KW-0249">Electron transport</keyword>
<evidence type="ECO:0000256" key="8">
    <source>
        <dbReference type="ARBA" id="ARBA00022692"/>
    </source>
</evidence>
<proteinExistence type="inferred from homology"/>
<keyword evidence="14 20" id="KW-0472">Membrane</keyword>
<dbReference type="PANTHER" id="PTHR32234:SF0">
    <property type="entry name" value="THIOL:DISULFIDE INTERCHANGE PROTEIN DSBD"/>
    <property type="match status" value="1"/>
</dbReference>
<comment type="subcellular location">
    <subcellularLocation>
        <location evidence="1">Cell inner membrane</location>
        <topology evidence="1">Multi-pass membrane protein</topology>
    </subcellularLocation>
</comment>
<dbReference type="InterPro" id="IPR028250">
    <property type="entry name" value="DsbDN"/>
</dbReference>
<evidence type="ECO:0000256" key="13">
    <source>
        <dbReference type="ARBA" id="ARBA00023027"/>
    </source>
</evidence>
<evidence type="ECO:0000313" key="22">
    <source>
        <dbReference type="EMBL" id="QEA04809.1"/>
    </source>
</evidence>
<dbReference type="InterPro" id="IPR013766">
    <property type="entry name" value="Thioredoxin_domain"/>
</dbReference>
<dbReference type="GO" id="GO:0005886">
    <property type="term" value="C:plasma membrane"/>
    <property type="evidence" value="ECO:0007669"/>
    <property type="project" value="UniProtKB-SubCell"/>
</dbReference>
<evidence type="ECO:0000256" key="3">
    <source>
        <dbReference type="ARBA" id="ARBA00012612"/>
    </source>
</evidence>
<accession>A0A5B8R6Y6</accession>
<dbReference type="Pfam" id="PF11412">
    <property type="entry name" value="DsbD_N"/>
    <property type="match status" value="1"/>
</dbReference>
<evidence type="ECO:0000256" key="16">
    <source>
        <dbReference type="ARBA" id="ARBA00023284"/>
    </source>
</evidence>
<dbReference type="GO" id="GO:0047134">
    <property type="term" value="F:protein-disulfide reductase [NAD(P)H] activity"/>
    <property type="evidence" value="ECO:0007669"/>
    <property type="project" value="UniProtKB-EC"/>
</dbReference>
<feature type="transmembrane region" description="Helical" evidence="20">
    <location>
        <begin position="386"/>
        <end position="403"/>
    </location>
</feature>
<dbReference type="Pfam" id="PF02683">
    <property type="entry name" value="DsbD_TM"/>
    <property type="match status" value="1"/>
</dbReference>
<feature type="transmembrane region" description="Helical" evidence="20">
    <location>
        <begin position="312"/>
        <end position="342"/>
    </location>
</feature>
<keyword evidence="16" id="KW-0676">Redox-active center</keyword>
<dbReference type="PROSITE" id="PS51352">
    <property type="entry name" value="THIOREDOXIN_2"/>
    <property type="match status" value="1"/>
</dbReference>
<evidence type="ECO:0000256" key="11">
    <source>
        <dbReference type="ARBA" id="ARBA00022989"/>
    </source>
</evidence>
<feature type="transmembrane region" description="Helical" evidence="20">
    <location>
        <begin position="269"/>
        <end position="291"/>
    </location>
</feature>
<dbReference type="GO" id="GO:0017004">
    <property type="term" value="P:cytochrome complex assembly"/>
    <property type="evidence" value="ECO:0007669"/>
    <property type="project" value="InterPro"/>
</dbReference>
<feature type="transmembrane region" description="Helical" evidence="20">
    <location>
        <begin position="348"/>
        <end position="374"/>
    </location>
</feature>
<dbReference type="Gene3D" id="3.40.30.10">
    <property type="entry name" value="Glutaredoxin"/>
    <property type="match status" value="1"/>
</dbReference>
<name>A0A5B8R6Y6_9ZZZZ</name>
<dbReference type="HAMAP" id="MF_00399">
    <property type="entry name" value="DbsD"/>
    <property type="match status" value="1"/>
</dbReference>
<evidence type="ECO:0000256" key="10">
    <source>
        <dbReference type="ARBA" id="ARBA00022982"/>
    </source>
</evidence>
<dbReference type="PANTHER" id="PTHR32234">
    <property type="entry name" value="THIOL:DISULFIDE INTERCHANGE PROTEIN DSBD"/>
    <property type="match status" value="1"/>
</dbReference>
<dbReference type="AlphaFoldDB" id="A0A5B8R6Y6"/>
<dbReference type="NCBIfam" id="NF001419">
    <property type="entry name" value="PRK00293.1"/>
    <property type="match status" value="1"/>
</dbReference>
<keyword evidence="11 20" id="KW-1133">Transmembrane helix</keyword>
<dbReference type="Gene3D" id="2.60.40.1250">
    <property type="entry name" value="Thiol:disulfide interchange protein DsbD, N-terminal domain"/>
    <property type="match status" value="1"/>
</dbReference>
<comment type="catalytic activity">
    <reaction evidence="19">
        <text>[protein]-dithiol + NADP(+) = [protein]-disulfide + NADPH + H(+)</text>
        <dbReference type="Rhea" id="RHEA:18753"/>
        <dbReference type="Rhea" id="RHEA-COMP:10593"/>
        <dbReference type="Rhea" id="RHEA-COMP:10594"/>
        <dbReference type="ChEBI" id="CHEBI:15378"/>
        <dbReference type="ChEBI" id="CHEBI:29950"/>
        <dbReference type="ChEBI" id="CHEBI:50058"/>
        <dbReference type="ChEBI" id="CHEBI:57783"/>
        <dbReference type="ChEBI" id="CHEBI:58349"/>
        <dbReference type="EC" id="1.8.1.8"/>
    </reaction>
</comment>
<keyword evidence="15" id="KW-1015">Disulfide bond</keyword>
<feature type="domain" description="Thioredoxin" evidence="21">
    <location>
        <begin position="478"/>
        <end position="621"/>
    </location>
</feature>
<keyword evidence="6" id="KW-1003">Cell membrane</keyword>
<feature type="transmembrane region" description="Helical" evidence="20">
    <location>
        <begin position="415"/>
        <end position="434"/>
    </location>
</feature>
<evidence type="ECO:0000256" key="19">
    <source>
        <dbReference type="ARBA" id="ARBA00047804"/>
    </source>
</evidence>
<feature type="transmembrane region" description="Helical" evidence="20">
    <location>
        <begin position="446"/>
        <end position="466"/>
    </location>
</feature>
<dbReference type="InterPro" id="IPR022910">
    <property type="entry name" value="Thiol_diS_interchange_DbsD"/>
</dbReference>
<dbReference type="InterPro" id="IPR003834">
    <property type="entry name" value="Cyt_c_assmbl_TM_dom"/>
</dbReference>
<dbReference type="SUPFAM" id="SSF74863">
    <property type="entry name" value="Thiol:disulfide interchange protein DsbD, N-terminal domain (DsbD-alpha)"/>
    <property type="match status" value="1"/>
</dbReference>
<dbReference type="InterPro" id="IPR036249">
    <property type="entry name" value="Thioredoxin-like_sf"/>
</dbReference>
<dbReference type="Pfam" id="PF13899">
    <property type="entry name" value="Thioredoxin_7"/>
    <property type="match status" value="1"/>
</dbReference>
<comment type="catalytic activity">
    <reaction evidence="18">
        <text>[protein]-dithiol + NAD(+) = [protein]-disulfide + NADH + H(+)</text>
        <dbReference type="Rhea" id="RHEA:18749"/>
        <dbReference type="Rhea" id="RHEA-COMP:10593"/>
        <dbReference type="Rhea" id="RHEA-COMP:10594"/>
        <dbReference type="ChEBI" id="CHEBI:15378"/>
        <dbReference type="ChEBI" id="CHEBI:29950"/>
        <dbReference type="ChEBI" id="CHEBI:50058"/>
        <dbReference type="ChEBI" id="CHEBI:57540"/>
        <dbReference type="ChEBI" id="CHEBI:57945"/>
        <dbReference type="EC" id="1.8.1.8"/>
    </reaction>
</comment>
<keyword evidence="8 20" id="KW-0812">Transmembrane</keyword>
<evidence type="ECO:0000256" key="18">
    <source>
        <dbReference type="ARBA" id="ARBA00047388"/>
    </source>
</evidence>
<keyword evidence="9" id="KW-0732">Signal</keyword>
<keyword evidence="5" id="KW-0813">Transport</keyword>
<comment type="similarity">
    <text evidence="2">Belongs to the thioredoxin family. DsbD subfamily.</text>
</comment>
<keyword evidence="13" id="KW-0520">NAD</keyword>
<evidence type="ECO:0000256" key="15">
    <source>
        <dbReference type="ARBA" id="ARBA00023157"/>
    </source>
</evidence>
<keyword evidence="7" id="KW-0997">Cell inner membrane</keyword>
<reference evidence="22" key="1">
    <citation type="submission" date="2019-06" db="EMBL/GenBank/DDBJ databases">
        <authorList>
            <person name="Murdoch R.W."/>
            <person name="Fathepure B."/>
        </authorList>
    </citation>
    <scope>NUCLEOTIDE SEQUENCE</scope>
</reference>
<dbReference type="EC" id="1.8.1.8" evidence="3"/>
<feature type="transmembrane region" description="Helical" evidence="20">
    <location>
        <begin position="190"/>
        <end position="211"/>
    </location>
</feature>
<dbReference type="SUPFAM" id="SSF52833">
    <property type="entry name" value="Thioredoxin-like"/>
    <property type="match status" value="1"/>
</dbReference>
<evidence type="ECO:0000256" key="14">
    <source>
        <dbReference type="ARBA" id="ARBA00023136"/>
    </source>
</evidence>
<sequence length="627" mass="65185">MQDTRDDISPGGPAPRLCCRLALLLALLFTLVAPAQAGVLSDTVGGQRDLLPVEQAFPLSVERVSEDRIVATWSVQDGYYLYRDKIAFRTTGGDDAVVRVERPPAEIEEDPYFGEVGIYREPVSMSIYVDRAGPLTLEADYQGCSETGVCYPPATTTVSVPAAGAGGGGPAAAAGVFGGTLGNTLASGRVLPVLGGFFVAGLLLAFTACLYPMVPILSGLIAGDSRRTGWRAFWLSLVYIEATAVTYALAGVLAGLSGAAVQAQMQGPWVLGGFIALLVVMALAMFGVINFQLPSGWQTRLTALSHRQRGGTVVGVLVMGVLSALIVGACSGPALIAALAYIGTTGNAWLGGLALFVLANGMGVPLLVVGTAAGRWLPKAGPWMQAVRAGGGVLLLAVAIYLLDRLVPGALTLGLWGVLLIGCGVFIGAFDRLGPGASASRRLRKAGGLVLALWGTVALVGASAGGDDLWRPLASLEADAGTPAVVAAQEGGDAGAARSSAGGFREVADLAGLRDALADARAAGEPALVDFYADWCVYCIKLDEETFSSARVRERLADARLLRVDVTEMDATDKRLLERYDVYLPPAVMLFGADGEERRELRVVGFVGPDEFLGRLARAWDDDGAAG</sequence>
<evidence type="ECO:0000256" key="5">
    <source>
        <dbReference type="ARBA" id="ARBA00022448"/>
    </source>
</evidence>
<organism evidence="22">
    <name type="scientific">uncultured organism</name>
    <dbReference type="NCBI Taxonomy" id="155900"/>
    <lineage>
        <taxon>unclassified sequences</taxon>
        <taxon>environmental samples</taxon>
    </lineage>
</organism>
<evidence type="ECO:0000256" key="20">
    <source>
        <dbReference type="SAM" id="Phobius"/>
    </source>
</evidence>
<evidence type="ECO:0000256" key="2">
    <source>
        <dbReference type="ARBA" id="ARBA00007241"/>
    </source>
</evidence>
<evidence type="ECO:0000256" key="7">
    <source>
        <dbReference type="ARBA" id="ARBA00022519"/>
    </source>
</evidence>
<keyword evidence="12 22" id="KW-0560">Oxidoreductase</keyword>
<dbReference type="InterPro" id="IPR036929">
    <property type="entry name" value="DsbDN_sf"/>
</dbReference>
<evidence type="ECO:0000256" key="6">
    <source>
        <dbReference type="ARBA" id="ARBA00022475"/>
    </source>
</evidence>
<evidence type="ECO:0000256" key="17">
    <source>
        <dbReference type="ARBA" id="ARBA00032465"/>
    </source>
</evidence>
<gene>
    <name evidence="22" type="primary">dsbD_1</name>
    <name evidence="22" type="ORF">KBTEX_01118</name>
</gene>
<feature type="transmembrane region" description="Helical" evidence="20">
    <location>
        <begin position="232"/>
        <end position="257"/>
    </location>
</feature>
<evidence type="ECO:0000256" key="12">
    <source>
        <dbReference type="ARBA" id="ARBA00023002"/>
    </source>
</evidence>
<dbReference type="EMBL" id="MN079089">
    <property type="protein sequence ID" value="QEA04809.1"/>
    <property type="molecule type" value="Genomic_DNA"/>
</dbReference>
<evidence type="ECO:0000256" key="9">
    <source>
        <dbReference type="ARBA" id="ARBA00022729"/>
    </source>
</evidence>